<evidence type="ECO:0000313" key="2">
    <source>
        <dbReference type="EMBL" id="MDF0603419.1"/>
    </source>
</evidence>
<dbReference type="RefSeq" id="WP_275569539.1">
    <property type="nucleotide sequence ID" value="NZ_JARGYC010000093.1"/>
</dbReference>
<feature type="compositionally biased region" description="Low complexity" evidence="1">
    <location>
        <begin position="373"/>
        <end position="383"/>
    </location>
</feature>
<sequence>MLLLLAWPIPAMPQEGIDVFRLRGNFVPGSTGNRVLLRVQNLSTEPSPEVSARPQLPLQYVAITDIAPPVATVAPGAIQDFVVTFDIRGDAPVGSGEAVTLFVEMGSHVRAARYDVIVDFVGAEAPLPPPVDLPEMDFVEMHESFEAGTQGNAVVFRVENTTAFPVKGLNLRPELPLQYLTLDRIEPQDIDLEPGEEAEITAEFSVRQDAEVGGEDIIEFYFEAESDIYVPLPKYRLIATVEEGEPVAACNSAVDAGGDEGGGVEVDLGGFTGKAGFTWEMFTVKDQMDVTVGGVSKTTGCVGGAGTFEFDVPPGARIATVKVVPNCEGTTGTQWNFTFECPLVSDVTADGDGNELDLPDGPGRPDGAVVGIGPVPGVPSVPGQLTPQDSPPTVVGAPVVPAPPSPPPITNVRTGAGETEPNNDHTTATPVTLGGTVSGTITPRGDYDHYAVSVAHQGELTVRFPTVPPGINIAFRVKDADGGQVWGWQGAEAQGAAFSAWVDLKVPGDYVIEVRDGSSNAASDQPYTMLTSFIPTADGAEPNDAYDTATPLAWNAATRANILPRGDFDHYRVVADRMGQLTLQFTKAPPELNMAFRIKNAAGGQVWGWQGANSTGAASTATADLPAPGTYIIEVRDGSSDARSAVPYEMVASLNPAFDGGEPNNDYTAATPVEFGAQVWANILPRGDYDHYRVEIAQQGELTVYFNESPDELNMAFRVKNETGGQVWGWQGAADHGETFHAWADLKTPGVYIVEVRDGSSDARSPDPYGMVISFRPTADPAEPNDDHTTATPLAFDIVQQANILPRGDYDHYRVTAPHQGELTVDFSASPANLNMAFRVKDVDGGQVWGWQGATDHGETFRASADLKAPGDYVIEVRDGSSDARSPEPYSLTARFVATPDPAEPNDDHTTATPISLGERVAAAILPRGDYDHYRLDVPDRGELMVDFSATPDNLNMAFRVKDVDGGQVWGWQGVDDHGKTGAFWVDLAARGTYVLEIRDGSSDARSVEEYVFTTGLKAAADSTAEPNDALGDATPLAMGVPVQGTILPRGDRDHYAFSAASTELRVSFSQAPANLNMAFRVLDTGGGQVLGWHSAPYHGAAFVTDIELPGPGRYVLEVRDGSSDARSPDPYTLVIGAN</sequence>
<dbReference type="EMBL" id="JARGYC010000093">
    <property type="protein sequence ID" value="MDF0603419.1"/>
    <property type="molecule type" value="Genomic_DNA"/>
</dbReference>
<keyword evidence="3" id="KW-1185">Reference proteome</keyword>
<feature type="region of interest" description="Disordered" evidence="1">
    <location>
        <begin position="373"/>
        <end position="392"/>
    </location>
</feature>
<organism evidence="2 3">
    <name type="scientific">Psychromarinibacter sediminicola</name>
    <dbReference type="NCBI Taxonomy" id="3033385"/>
    <lineage>
        <taxon>Bacteria</taxon>
        <taxon>Pseudomonadati</taxon>
        <taxon>Pseudomonadota</taxon>
        <taxon>Alphaproteobacteria</taxon>
        <taxon>Rhodobacterales</taxon>
        <taxon>Paracoccaceae</taxon>
        <taxon>Psychromarinibacter</taxon>
    </lineage>
</organism>
<comment type="caution">
    <text evidence="2">The sequence shown here is derived from an EMBL/GenBank/DDBJ whole genome shotgun (WGS) entry which is preliminary data.</text>
</comment>
<accession>A0AAE3NXE8</accession>
<proteinExistence type="predicted"/>
<evidence type="ECO:0008006" key="4">
    <source>
        <dbReference type="Google" id="ProtNLM"/>
    </source>
</evidence>
<evidence type="ECO:0000256" key="1">
    <source>
        <dbReference type="SAM" id="MobiDB-lite"/>
    </source>
</evidence>
<dbReference type="SUPFAM" id="SSF89260">
    <property type="entry name" value="Collagen-binding domain"/>
    <property type="match status" value="2"/>
</dbReference>
<name>A0AAE3NXE8_9RHOB</name>
<dbReference type="AlphaFoldDB" id="A0AAE3NXE8"/>
<dbReference type="Gene3D" id="2.60.120.380">
    <property type="match status" value="6"/>
</dbReference>
<protein>
    <recommendedName>
        <fullName evidence="4">Peptidase C-terminal archaeal/bacterial domain-containing protein</fullName>
    </recommendedName>
</protein>
<feature type="region of interest" description="Disordered" evidence="1">
    <location>
        <begin position="413"/>
        <end position="437"/>
    </location>
</feature>
<evidence type="ECO:0000313" key="3">
    <source>
        <dbReference type="Proteomes" id="UP001220964"/>
    </source>
</evidence>
<gene>
    <name evidence="2" type="ORF">P1J78_22055</name>
</gene>
<reference evidence="2" key="1">
    <citation type="submission" date="2023-03" db="EMBL/GenBank/DDBJ databases">
        <title>Multiphase analysis and comparison of six strains from genera Psychromarinibacter, Lutimaribacter, and Maritimibacter, including a novel species: Psychromarinibacter sediminicola sp. nov.</title>
        <authorList>
            <person name="Wang Y.-H."/>
            <person name="Ye M.-Q."/>
            <person name="Du Z.-J."/>
        </authorList>
    </citation>
    <scope>NUCLEOTIDE SEQUENCE</scope>
    <source>
        <strain evidence="2">C21-152</strain>
    </source>
</reference>
<dbReference type="Proteomes" id="UP001220964">
    <property type="component" value="Unassembled WGS sequence"/>
</dbReference>